<dbReference type="SUPFAM" id="SSF53474">
    <property type="entry name" value="alpha/beta-Hydrolases"/>
    <property type="match status" value="1"/>
</dbReference>
<reference evidence="7 8" key="1">
    <citation type="submission" date="2023-11" db="EMBL/GenBank/DDBJ databases">
        <title>Halocaridina rubra genome assembly.</title>
        <authorList>
            <person name="Smith C."/>
        </authorList>
    </citation>
    <scope>NUCLEOTIDE SEQUENCE [LARGE SCALE GENOMIC DNA]</scope>
    <source>
        <strain evidence="7">EP-1</strain>
        <tissue evidence="7">Whole</tissue>
    </source>
</reference>
<sequence>FMSTEDDAAPGNLGLKDQTLAMQWVYDNIAAFGGDTSRITIMGESAGSASVHYQMLVPSAAGLFSGAIMQSGNAFGPWASGRKYLWAAQEIALHFDCPTLPTDALVTCLQGANAHEIDAMYIYFIEWNFQPFYFCPRVDGDYLPEEPAILAKEGRYNHAPTIMGIDREEMALETLEWYFDPLLLIRLAENFTYYGPITLELSEDEDPTATATAVYDYYNGGTNFSKDHANDLTRVIPPFPSFNKRALHYGSCNHEISRIMLTDRMFGITQDWLVELVSEQDPVYVFELHHRGEHGYSNWYLNNGLDLPQAAN</sequence>
<dbReference type="Gene3D" id="3.40.50.1820">
    <property type="entry name" value="alpha/beta hydrolase"/>
    <property type="match status" value="1"/>
</dbReference>
<evidence type="ECO:0000256" key="3">
    <source>
        <dbReference type="ARBA" id="ARBA00022801"/>
    </source>
</evidence>
<dbReference type="InterPro" id="IPR050309">
    <property type="entry name" value="Type-B_Carboxylest/Lipase"/>
</dbReference>
<evidence type="ECO:0000313" key="7">
    <source>
        <dbReference type="EMBL" id="KAK7075740.1"/>
    </source>
</evidence>
<dbReference type="Proteomes" id="UP001381693">
    <property type="component" value="Unassembled WGS sequence"/>
</dbReference>
<name>A0AAN8XBB8_HALRR</name>
<feature type="non-terminal residue" evidence="7">
    <location>
        <position position="312"/>
    </location>
</feature>
<keyword evidence="3 5" id="KW-0378">Hydrolase</keyword>
<accession>A0AAN8XBB8</accession>
<dbReference type="AlphaFoldDB" id="A0AAN8XBB8"/>
<comment type="caution">
    <text evidence="7">The sequence shown here is derived from an EMBL/GenBank/DDBJ whole genome shotgun (WGS) entry which is preliminary data.</text>
</comment>
<dbReference type="InterPro" id="IPR019826">
    <property type="entry name" value="Carboxylesterase_B_AS"/>
</dbReference>
<dbReference type="Pfam" id="PF00135">
    <property type="entry name" value="COesterase"/>
    <property type="match status" value="1"/>
</dbReference>
<comment type="similarity">
    <text evidence="1 5">Belongs to the type-B carboxylesterase/lipase family.</text>
</comment>
<protein>
    <recommendedName>
        <fullName evidence="5">Carboxylic ester hydrolase</fullName>
        <ecNumber evidence="5">3.1.1.-</ecNumber>
    </recommendedName>
</protein>
<organism evidence="7 8">
    <name type="scientific">Halocaridina rubra</name>
    <name type="common">Hawaiian red shrimp</name>
    <dbReference type="NCBI Taxonomy" id="373956"/>
    <lineage>
        <taxon>Eukaryota</taxon>
        <taxon>Metazoa</taxon>
        <taxon>Ecdysozoa</taxon>
        <taxon>Arthropoda</taxon>
        <taxon>Crustacea</taxon>
        <taxon>Multicrustacea</taxon>
        <taxon>Malacostraca</taxon>
        <taxon>Eumalacostraca</taxon>
        <taxon>Eucarida</taxon>
        <taxon>Decapoda</taxon>
        <taxon>Pleocyemata</taxon>
        <taxon>Caridea</taxon>
        <taxon>Atyoidea</taxon>
        <taxon>Atyidae</taxon>
        <taxon>Halocaridina</taxon>
    </lineage>
</organism>
<proteinExistence type="inferred from homology"/>
<feature type="non-terminal residue" evidence="7">
    <location>
        <position position="1"/>
    </location>
</feature>
<gene>
    <name evidence="7" type="ORF">SK128_020279</name>
</gene>
<dbReference type="EC" id="3.1.1.-" evidence="5"/>
<keyword evidence="4" id="KW-0325">Glycoprotein</keyword>
<dbReference type="InterPro" id="IPR002018">
    <property type="entry name" value="CarbesteraseB"/>
</dbReference>
<dbReference type="GO" id="GO:0052689">
    <property type="term" value="F:carboxylic ester hydrolase activity"/>
    <property type="evidence" value="ECO:0007669"/>
    <property type="project" value="UniProtKB-KW"/>
</dbReference>
<dbReference type="EMBL" id="JAXCGZ010010196">
    <property type="protein sequence ID" value="KAK7075740.1"/>
    <property type="molecule type" value="Genomic_DNA"/>
</dbReference>
<dbReference type="PROSITE" id="PS00122">
    <property type="entry name" value="CARBOXYLESTERASE_B_1"/>
    <property type="match status" value="1"/>
</dbReference>
<dbReference type="PANTHER" id="PTHR11559">
    <property type="entry name" value="CARBOXYLESTERASE"/>
    <property type="match status" value="1"/>
</dbReference>
<keyword evidence="2" id="KW-0719">Serine esterase</keyword>
<dbReference type="InterPro" id="IPR029058">
    <property type="entry name" value="AB_hydrolase_fold"/>
</dbReference>
<keyword evidence="8" id="KW-1185">Reference proteome</keyword>
<evidence type="ECO:0000256" key="4">
    <source>
        <dbReference type="ARBA" id="ARBA00023180"/>
    </source>
</evidence>
<feature type="domain" description="Carboxylesterase type B" evidence="6">
    <location>
        <begin position="1"/>
        <end position="295"/>
    </location>
</feature>
<evidence type="ECO:0000256" key="1">
    <source>
        <dbReference type="ARBA" id="ARBA00005964"/>
    </source>
</evidence>
<evidence type="ECO:0000259" key="6">
    <source>
        <dbReference type="Pfam" id="PF00135"/>
    </source>
</evidence>
<evidence type="ECO:0000256" key="5">
    <source>
        <dbReference type="RuleBase" id="RU361235"/>
    </source>
</evidence>
<evidence type="ECO:0000256" key="2">
    <source>
        <dbReference type="ARBA" id="ARBA00022487"/>
    </source>
</evidence>
<evidence type="ECO:0000313" key="8">
    <source>
        <dbReference type="Proteomes" id="UP001381693"/>
    </source>
</evidence>